<proteinExistence type="predicted"/>
<dbReference type="PANTHER" id="PTHR37984:SF8">
    <property type="entry name" value="CCHC-TYPE DOMAIN-CONTAINING PROTEIN"/>
    <property type="match status" value="1"/>
</dbReference>
<dbReference type="AlphaFoldDB" id="A0A8B6CJL2"/>
<dbReference type="PROSITE" id="PS50994">
    <property type="entry name" value="INTEGRASE"/>
    <property type="match status" value="1"/>
</dbReference>
<accession>A0A8B6CJL2</accession>
<dbReference type="InterPro" id="IPR050951">
    <property type="entry name" value="Retrovirus_Pol_polyprotein"/>
</dbReference>
<keyword evidence="3" id="KW-1185">Reference proteome</keyword>
<dbReference type="InterPro" id="IPR001584">
    <property type="entry name" value="Integrase_cat-core"/>
</dbReference>
<dbReference type="GO" id="GO:0003676">
    <property type="term" value="F:nucleic acid binding"/>
    <property type="evidence" value="ECO:0007669"/>
    <property type="project" value="InterPro"/>
</dbReference>
<dbReference type="SUPFAM" id="SSF53098">
    <property type="entry name" value="Ribonuclease H-like"/>
    <property type="match status" value="1"/>
</dbReference>
<evidence type="ECO:0000313" key="2">
    <source>
        <dbReference type="EMBL" id="VDI06001.1"/>
    </source>
</evidence>
<dbReference type="EMBL" id="UYJE01001876">
    <property type="protein sequence ID" value="VDI06001.1"/>
    <property type="molecule type" value="Genomic_DNA"/>
</dbReference>
<name>A0A8B6CJL2_MYTGA</name>
<dbReference type="InterPro" id="IPR012337">
    <property type="entry name" value="RNaseH-like_sf"/>
</dbReference>
<sequence>MLLRRRKFKYVVVIKPGVDMYMAYTLSKAYIKKESSGQDKRSETEKEVETIKAGETSTWNNRTISYHSHEICTRLGEKIASDLFEFNQQDFLMTIDYYSDYIENDRANDKKGIEVIGILKKHFARYGLPDCVFSDNRLFSSYEFRHFSNQYELTHTSSPRFQQSNGKVINATKTANSLMVKSQKDAKDPYLALNQEDYIEKRRTYCNRSAKDKTKLATGDIVRIKQFKNGKEWTKAKGDEKCNIRSDNVTTEDCSIYRRNRRHLILSKEPMIEHSELDLPTQAANRTDNHA</sequence>
<dbReference type="PANTHER" id="PTHR37984">
    <property type="entry name" value="PROTEIN CBG26694"/>
    <property type="match status" value="1"/>
</dbReference>
<reference evidence="2" key="1">
    <citation type="submission" date="2018-11" db="EMBL/GenBank/DDBJ databases">
        <authorList>
            <person name="Alioto T."/>
            <person name="Alioto T."/>
        </authorList>
    </citation>
    <scope>NUCLEOTIDE SEQUENCE</scope>
</reference>
<dbReference type="GO" id="GO:0015074">
    <property type="term" value="P:DNA integration"/>
    <property type="evidence" value="ECO:0007669"/>
    <property type="project" value="InterPro"/>
</dbReference>
<protein>
    <recommendedName>
        <fullName evidence="1">Integrase catalytic domain-containing protein</fullName>
    </recommendedName>
</protein>
<dbReference type="InterPro" id="IPR036397">
    <property type="entry name" value="RNaseH_sf"/>
</dbReference>
<feature type="domain" description="Integrase catalytic" evidence="1">
    <location>
        <begin position="66"/>
        <end position="226"/>
    </location>
</feature>
<gene>
    <name evidence="2" type="ORF">MGAL_10B094419</name>
</gene>
<dbReference type="Proteomes" id="UP000596742">
    <property type="component" value="Unassembled WGS sequence"/>
</dbReference>
<dbReference type="Gene3D" id="3.30.420.10">
    <property type="entry name" value="Ribonuclease H-like superfamily/Ribonuclease H"/>
    <property type="match status" value="1"/>
</dbReference>
<dbReference type="OrthoDB" id="10053647at2759"/>
<evidence type="ECO:0000259" key="1">
    <source>
        <dbReference type="PROSITE" id="PS50994"/>
    </source>
</evidence>
<organism evidence="2 3">
    <name type="scientific">Mytilus galloprovincialis</name>
    <name type="common">Mediterranean mussel</name>
    <dbReference type="NCBI Taxonomy" id="29158"/>
    <lineage>
        <taxon>Eukaryota</taxon>
        <taxon>Metazoa</taxon>
        <taxon>Spiralia</taxon>
        <taxon>Lophotrochozoa</taxon>
        <taxon>Mollusca</taxon>
        <taxon>Bivalvia</taxon>
        <taxon>Autobranchia</taxon>
        <taxon>Pteriomorphia</taxon>
        <taxon>Mytilida</taxon>
        <taxon>Mytiloidea</taxon>
        <taxon>Mytilidae</taxon>
        <taxon>Mytilinae</taxon>
        <taxon>Mytilus</taxon>
    </lineage>
</organism>
<comment type="caution">
    <text evidence="2">The sequence shown here is derived from an EMBL/GenBank/DDBJ whole genome shotgun (WGS) entry which is preliminary data.</text>
</comment>
<evidence type="ECO:0000313" key="3">
    <source>
        <dbReference type="Proteomes" id="UP000596742"/>
    </source>
</evidence>